<gene>
    <name evidence="1" type="ORF">Pfra01_000595300</name>
</gene>
<sequence length="210" mass="23506">MLASGTNNATLVSFIDQKSQTVFCWIDWITACNLPFSWCEDSTVTKYTTFARISTETLLNYATLVVREVEIDVGLAIPVIIGIVFDGCTFKSEHFLAVFAVVGHDGRVDKVLLAFTPLIDDDATDHTVTFLKGIFHYFNRDVTDIIYMVADNCAVNRKVADVLEVRLVGCAFHRLNLAAQLFIADHASLLDKLQSLMRKLRNLNQAAKLR</sequence>
<dbReference type="PANTHER" id="PTHR40866:SF1">
    <property type="entry name" value="BED-TYPE DOMAIN-CONTAINING PROTEIN"/>
    <property type="match status" value="1"/>
</dbReference>
<dbReference type="Proteomes" id="UP001165121">
    <property type="component" value="Unassembled WGS sequence"/>
</dbReference>
<proteinExistence type="predicted"/>
<name>A0A9W6UAY5_9STRA</name>
<dbReference type="PANTHER" id="PTHR40866">
    <property type="entry name" value="BED-TYPE DOMAIN-CONTAINING PROTEIN"/>
    <property type="match status" value="1"/>
</dbReference>
<dbReference type="AlphaFoldDB" id="A0A9W6UAY5"/>
<keyword evidence="2" id="KW-1185">Reference proteome</keyword>
<reference evidence="1" key="1">
    <citation type="submission" date="2023-04" db="EMBL/GenBank/DDBJ databases">
        <title>Phytophthora fragariaefolia NBRC 109709.</title>
        <authorList>
            <person name="Ichikawa N."/>
            <person name="Sato H."/>
            <person name="Tonouchi N."/>
        </authorList>
    </citation>
    <scope>NUCLEOTIDE SEQUENCE</scope>
    <source>
        <strain evidence="1">NBRC 109709</strain>
    </source>
</reference>
<dbReference type="EMBL" id="BSXT01000490">
    <property type="protein sequence ID" value="GMF28627.1"/>
    <property type="molecule type" value="Genomic_DNA"/>
</dbReference>
<comment type="caution">
    <text evidence="1">The sequence shown here is derived from an EMBL/GenBank/DDBJ whole genome shotgun (WGS) entry which is preliminary data.</text>
</comment>
<accession>A0A9W6UAY5</accession>
<protein>
    <submittedName>
        <fullName evidence="1">Unnamed protein product</fullName>
    </submittedName>
</protein>
<dbReference type="OrthoDB" id="104687at2759"/>
<evidence type="ECO:0000313" key="2">
    <source>
        <dbReference type="Proteomes" id="UP001165121"/>
    </source>
</evidence>
<evidence type="ECO:0000313" key="1">
    <source>
        <dbReference type="EMBL" id="GMF28627.1"/>
    </source>
</evidence>
<organism evidence="1 2">
    <name type="scientific">Phytophthora fragariaefolia</name>
    <dbReference type="NCBI Taxonomy" id="1490495"/>
    <lineage>
        <taxon>Eukaryota</taxon>
        <taxon>Sar</taxon>
        <taxon>Stramenopiles</taxon>
        <taxon>Oomycota</taxon>
        <taxon>Peronosporomycetes</taxon>
        <taxon>Peronosporales</taxon>
        <taxon>Peronosporaceae</taxon>
        <taxon>Phytophthora</taxon>
    </lineage>
</organism>